<evidence type="ECO:0008006" key="3">
    <source>
        <dbReference type="Google" id="ProtNLM"/>
    </source>
</evidence>
<dbReference type="EMBL" id="JBIAPI010000020">
    <property type="protein sequence ID" value="MFF3229122.1"/>
    <property type="molecule type" value="Genomic_DNA"/>
</dbReference>
<keyword evidence="2" id="KW-1185">Reference proteome</keyword>
<organism evidence="1 2">
    <name type="scientific">Nocardia suismassiliense</name>
    <dbReference type="NCBI Taxonomy" id="2077092"/>
    <lineage>
        <taxon>Bacteria</taxon>
        <taxon>Bacillati</taxon>
        <taxon>Actinomycetota</taxon>
        <taxon>Actinomycetes</taxon>
        <taxon>Mycobacteriales</taxon>
        <taxon>Nocardiaceae</taxon>
        <taxon>Nocardia</taxon>
    </lineage>
</organism>
<protein>
    <recommendedName>
        <fullName evidence="3">Lysine N-acyltransferase MbtK</fullName>
    </recommendedName>
</protein>
<dbReference type="SUPFAM" id="SSF55729">
    <property type="entry name" value="Acyl-CoA N-acyltransferases (Nat)"/>
    <property type="match status" value="1"/>
</dbReference>
<dbReference type="Proteomes" id="UP001601948">
    <property type="component" value="Unassembled WGS sequence"/>
</dbReference>
<sequence>MAESPRLQLTLRAWDDCTPATQKRVLAWTDHPDVPEHARTMVPATIARQHHLRSNPTDDLSIHIWIAVDGHRPAAFLTADIRSEWTRPDEFRASELYVGFAGPTMSFSTLIDPELWGPGHSTAAKLAAIDQPVAANVRNFHAEVRADNERSLTAMAKFPGVRMIGTSVADGHQWLHFHWQRTAPSPITSP</sequence>
<evidence type="ECO:0000313" key="2">
    <source>
        <dbReference type="Proteomes" id="UP001601948"/>
    </source>
</evidence>
<reference evidence="1 2" key="1">
    <citation type="submission" date="2024-10" db="EMBL/GenBank/DDBJ databases">
        <title>The Natural Products Discovery Center: Release of the First 8490 Sequenced Strains for Exploring Actinobacteria Biosynthetic Diversity.</title>
        <authorList>
            <person name="Kalkreuter E."/>
            <person name="Kautsar S.A."/>
            <person name="Yang D."/>
            <person name="Bader C.D."/>
            <person name="Teijaro C.N."/>
            <person name="Fluegel L."/>
            <person name="Davis C.M."/>
            <person name="Simpson J.R."/>
            <person name="Lauterbach L."/>
            <person name="Steele A.D."/>
            <person name="Gui C."/>
            <person name="Meng S."/>
            <person name="Li G."/>
            <person name="Viehrig K."/>
            <person name="Ye F."/>
            <person name="Su P."/>
            <person name="Kiefer A.F."/>
            <person name="Nichols A."/>
            <person name="Cepeda A.J."/>
            <person name="Yan W."/>
            <person name="Fan B."/>
            <person name="Jiang Y."/>
            <person name="Adhikari A."/>
            <person name="Zheng C.-J."/>
            <person name="Schuster L."/>
            <person name="Cowan T.M."/>
            <person name="Smanski M.J."/>
            <person name="Chevrette M.G."/>
            <person name="De Carvalho L.P.S."/>
            <person name="Shen B."/>
        </authorList>
    </citation>
    <scope>NUCLEOTIDE SEQUENCE [LARGE SCALE GENOMIC DNA]</scope>
    <source>
        <strain evidence="1 2">NPDC003040</strain>
    </source>
</reference>
<accession>A0ABW6R6G3</accession>
<dbReference type="InterPro" id="IPR016181">
    <property type="entry name" value="Acyl_CoA_acyltransferase"/>
</dbReference>
<dbReference type="RefSeq" id="WP_387726628.1">
    <property type="nucleotide sequence ID" value="NZ_JBIAPI010000020.1"/>
</dbReference>
<name>A0ABW6R6G3_9NOCA</name>
<dbReference type="Gene3D" id="3.40.630.30">
    <property type="match status" value="1"/>
</dbReference>
<proteinExistence type="predicted"/>
<evidence type="ECO:0000313" key="1">
    <source>
        <dbReference type="EMBL" id="MFF3229122.1"/>
    </source>
</evidence>
<gene>
    <name evidence="1" type="ORF">ACFYV7_40470</name>
</gene>
<comment type="caution">
    <text evidence="1">The sequence shown here is derived from an EMBL/GenBank/DDBJ whole genome shotgun (WGS) entry which is preliminary data.</text>
</comment>